<dbReference type="InterPro" id="IPR036610">
    <property type="entry name" value="PEBP-like_sf"/>
</dbReference>
<dbReference type="PANTHER" id="PTHR11362:SF141">
    <property type="entry name" value="PHOSPHATIDYLETHANOLAMINE-BINDING PROTEIN"/>
    <property type="match status" value="1"/>
</dbReference>
<dbReference type="Pfam" id="PF01161">
    <property type="entry name" value="PBP"/>
    <property type="match status" value="1"/>
</dbReference>
<feature type="signal peptide" evidence="1">
    <location>
        <begin position="1"/>
        <end position="18"/>
    </location>
</feature>
<evidence type="ECO:0000256" key="1">
    <source>
        <dbReference type="SAM" id="SignalP"/>
    </source>
</evidence>
<name>A0A6A6EPW1_9PEZI</name>
<dbReference type="GO" id="GO:0030162">
    <property type="term" value="P:regulation of proteolysis"/>
    <property type="evidence" value="ECO:0007669"/>
    <property type="project" value="TreeGrafter"/>
</dbReference>
<dbReference type="InterPro" id="IPR035810">
    <property type="entry name" value="PEBP_euk"/>
</dbReference>
<dbReference type="Gene3D" id="3.90.280.10">
    <property type="entry name" value="PEBP-like"/>
    <property type="match status" value="1"/>
</dbReference>
<keyword evidence="3" id="KW-1185">Reference proteome</keyword>
<dbReference type="GO" id="GO:0046578">
    <property type="term" value="P:regulation of Ras protein signal transduction"/>
    <property type="evidence" value="ECO:0007669"/>
    <property type="project" value="TreeGrafter"/>
</dbReference>
<dbReference type="OrthoDB" id="2506647at2759"/>
<sequence length="239" mass="25272">MLFVSSLLLAALVGVSRAQTPEGFTPSVETKLDVMFNGTVLNTPGQQLTKAGTASQPQIAVADANTEDTFMFVMIDLDVPPAEGSTERRTLLHAMATGFRVTQQQTTGTGANLLVSSDQGPATYIGPSPPATDTVPHRYVELLFQQPENLQVQAADFANTQDRINFDIEAFIQENELSEPIAANFFTVNGRASGSATGTATSSGGISRNTLQPFEGAAVRKEMPLGLAGLLGSLAFFAM</sequence>
<evidence type="ECO:0000313" key="2">
    <source>
        <dbReference type="EMBL" id="KAF2191946.1"/>
    </source>
</evidence>
<organism evidence="2 3">
    <name type="scientific">Zopfia rhizophila CBS 207.26</name>
    <dbReference type="NCBI Taxonomy" id="1314779"/>
    <lineage>
        <taxon>Eukaryota</taxon>
        <taxon>Fungi</taxon>
        <taxon>Dikarya</taxon>
        <taxon>Ascomycota</taxon>
        <taxon>Pezizomycotina</taxon>
        <taxon>Dothideomycetes</taxon>
        <taxon>Dothideomycetes incertae sedis</taxon>
        <taxon>Zopfiaceae</taxon>
        <taxon>Zopfia</taxon>
    </lineage>
</organism>
<evidence type="ECO:0000313" key="3">
    <source>
        <dbReference type="Proteomes" id="UP000800200"/>
    </source>
</evidence>
<reference evidence="2" key="1">
    <citation type="journal article" date="2020" name="Stud. Mycol.">
        <title>101 Dothideomycetes genomes: a test case for predicting lifestyles and emergence of pathogens.</title>
        <authorList>
            <person name="Haridas S."/>
            <person name="Albert R."/>
            <person name="Binder M."/>
            <person name="Bloem J."/>
            <person name="Labutti K."/>
            <person name="Salamov A."/>
            <person name="Andreopoulos B."/>
            <person name="Baker S."/>
            <person name="Barry K."/>
            <person name="Bills G."/>
            <person name="Bluhm B."/>
            <person name="Cannon C."/>
            <person name="Castanera R."/>
            <person name="Culley D."/>
            <person name="Daum C."/>
            <person name="Ezra D."/>
            <person name="Gonzalez J."/>
            <person name="Henrissat B."/>
            <person name="Kuo A."/>
            <person name="Liang C."/>
            <person name="Lipzen A."/>
            <person name="Lutzoni F."/>
            <person name="Magnuson J."/>
            <person name="Mondo S."/>
            <person name="Nolan M."/>
            <person name="Ohm R."/>
            <person name="Pangilinan J."/>
            <person name="Park H.-J."/>
            <person name="Ramirez L."/>
            <person name="Alfaro M."/>
            <person name="Sun H."/>
            <person name="Tritt A."/>
            <person name="Yoshinaga Y."/>
            <person name="Zwiers L.-H."/>
            <person name="Turgeon B."/>
            <person name="Goodwin S."/>
            <person name="Spatafora J."/>
            <person name="Crous P."/>
            <person name="Grigoriev I."/>
        </authorList>
    </citation>
    <scope>NUCLEOTIDE SEQUENCE</scope>
    <source>
        <strain evidence="2">CBS 207.26</strain>
    </source>
</reference>
<dbReference type="GO" id="GO:0030414">
    <property type="term" value="F:peptidase inhibitor activity"/>
    <property type="evidence" value="ECO:0007669"/>
    <property type="project" value="TreeGrafter"/>
</dbReference>
<dbReference type="SUPFAM" id="SSF49777">
    <property type="entry name" value="PEBP-like"/>
    <property type="match status" value="1"/>
</dbReference>
<protein>
    <submittedName>
        <fullName evidence="2">PEBP-like protein</fullName>
    </submittedName>
</protein>
<dbReference type="AlphaFoldDB" id="A0A6A6EPW1"/>
<dbReference type="CDD" id="cd00866">
    <property type="entry name" value="PEBP_euk"/>
    <property type="match status" value="1"/>
</dbReference>
<dbReference type="PANTHER" id="PTHR11362">
    <property type="entry name" value="PHOSPHATIDYLETHANOLAMINE-BINDING PROTEIN"/>
    <property type="match status" value="1"/>
</dbReference>
<accession>A0A6A6EPW1</accession>
<keyword evidence="1" id="KW-0732">Signal</keyword>
<dbReference type="InterPro" id="IPR008914">
    <property type="entry name" value="PEBP"/>
</dbReference>
<dbReference type="Proteomes" id="UP000800200">
    <property type="component" value="Unassembled WGS sequence"/>
</dbReference>
<proteinExistence type="predicted"/>
<dbReference type="GO" id="GO:0005543">
    <property type="term" value="F:phospholipid binding"/>
    <property type="evidence" value="ECO:0007669"/>
    <property type="project" value="TreeGrafter"/>
</dbReference>
<feature type="chain" id="PRO_5025385733" evidence="1">
    <location>
        <begin position="19"/>
        <end position="239"/>
    </location>
</feature>
<dbReference type="EMBL" id="ML994616">
    <property type="protein sequence ID" value="KAF2191946.1"/>
    <property type="molecule type" value="Genomic_DNA"/>
</dbReference>
<gene>
    <name evidence="2" type="ORF">K469DRAFT_696025</name>
</gene>